<dbReference type="RefSeq" id="WP_372265031.1">
    <property type="nucleotide sequence ID" value="NZ_JBFRUW010000006.1"/>
</dbReference>
<keyword evidence="2" id="KW-1185">Reference proteome</keyword>
<organism evidence="1 2">
    <name type="scientific">Vibrio gallaecicus</name>
    <dbReference type="NCBI Taxonomy" id="552386"/>
    <lineage>
        <taxon>Bacteria</taxon>
        <taxon>Pseudomonadati</taxon>
        <taxon>Pseudomonadota</taxon>
        <taxon>Gammaproteobacteria</taxon>
        <taxon>Vibrionales</taxon>
        <taxon>Vibrionaceae</taxon>
        <taxon>Vibrio</taxon>
    </lineage>
</organism>
<reference evidence="1 2" key="1">
    <citation type="journal article" date="2024" name="ISME J.">
        <title>Tailless and filamentous prophages are predominant in marine Vibrio.</title>
        <authorList>
            <person name="Steensen K."/>
            <person name="Seneca J."/>
            <person name="Bartlau N."/>
            <person name="Yu X.A."/>
            <person name="Hussain F.A."/>
            <person name="Polz M.F."/>
        </authorList>
    </citation>
    <scope>NUCLEOTIDE SEQUENCE [LARGE SCALE GENOMIC DNA]</scope>
    <source>
        <strain evidence="1 2">10N.222.51.A1</strain>
    </source>
</reference>
<evidence type="ECO:0000313" key="1">
    <source>
        <dbReference type="EMBL" id="MFA0567479.1"/>
    </source>
</evidence>
<proteinExistence type="predicted"/>
<gene>
    <name evidence="1" type="ORF">AB4566_04245</name>
</gene>
<dbReference type="Proteomes" id="UP001570417">
    <property type="component" value="Unassembled WGS sequence"/>
</dbReference>
<protein>
    <submittedName>
        <fullName evidence="1">Uncharacterized protein</fullName>
    </submittedName>
</protein>
<sequence length="285" mass="32318">MFADATYITSSNQQSCKNLSIKNAIDGKQYPTKVCYSPSALIVKDKKYIRELGAYWTITPPKDKDGNYIRFKGNVKLNRTDDELYTSIYINQGLQPPEKASSNGYNFEFVPHSSDPKRWIASFSMMATYADDDDYLGGDEQRASLLINGELKRELEVTFNPLLKESYCFIKVDDSSGGFIFNDKPPVSSTYAGFNVGAMATKQNPVTLSFEHKFNNRSKYFEPYFEDYKILNFGFSDNKTGKNQSILIQSEFYRSSVRIAPIINLNRSGLLAGEYKMVTTIRCGV</sequence>
<name>A0ABV4N7V5_9VIBR</name>
<evidence type="ECO:0000313" key="2">
    <source>
        <dbReference type="Proteomes" id="UP001570417"/>
    </source>
</evidence>
<dbReference type="EMBL" id="JBFRUW010000006">
    <property type="protein sequence ID" value="MFA0567479.1"/>
    <property type="molecule type" value="Genomic_DNA"/>
</dbReference>
<comment type="caution">
    <text evidence="1">The sequence shown here is derived from an EMBL/GenBank/DDBJ whole genome shotgun (WGS) entry which is preliminary data.</text>
</comment>
<accession>A0ABV4N7V5</accession>